<dbReference type="EMBL" id="NDHI03003640">
    <property type="protein sequence ID" value="PNJ12894.1"/>
    <property type="molecule type" value="Genomic_DNA"/>
</dbReference>
<evidence type="ECO:0000313" key="2">
    <source>
        <dbReference type="EMBL" id="PNJ12897.1"/>
    </source>
</evidence>
<name>A0A2J8RWI3_PONAB</name>
<evidence type="ECO:0000313" key="1">
    <source>
        <dbReference type="EMBL" id="PNJ12894.1"/>
    </source>
</evidence>
<comment type="caution">
    <text evidence="1">The sequence shown here is derived from an EMBL/GenBank/DDBJ whole genome shotgun (WGS) entry which is preliminary data.</text>
</comment>
<gene>
    <name evidence="1" type="ORF">CR201_G0048062</name>
</gene>
<protein>
    <submittedName>
        <fullName evidence="2">SAT2 isoform 11</fullName>
    </submittedName>
    <submittedName>
        <fullName evidence="1">SAT2 isoform 3</fullName>
    </submittedName>
</protein>
<reference evidence="1" key="1">
    <citation type="submission" date="2017-12" db="EMBL/GenBank/DDBJ databases">
        <title>High-resolution comparative analysis of great ape genomes.</title>
        <authorList>
            <person name="Pollen A."/>
            <person name="Hastie A."/>
            <person name="Hormozdiari F."/>
            <person name="Dougherty M."/>
            <person name="Liu R."/>
            <person name="Chaisson M."/>
            <person name="Hoppe E."/>
            <person name="Hill C."/>
            <person name="Pang A."/>
            <person name="Hillier L."/>
            <person name="Baker C."/>
            <person name="Armstrong J."/>
            <person name="Shendure J."/>
            <person name="Paten B."/>
            <person name="Wilson R."/>
            <person name="Chao H."/>
            <person name="Schneider V."/>
            <person name="Ventura M."/>
            <person name="Kronenberg Z."/>
            <person name="Murali S."/>
            <person name="Gordon D."/>
            <person name="Cantsilieris S."/>
            <person name="Munson K."/>
            <person name="Nelson B."/>
            <person name="Raja A."/>
            <person name="Underwood J."/>
            <person name="Diekhans M."/>
            <person name="Fiddes I."/>
            <person name="Haussler D."/>
            <person name="Eichler E."/>
        </authorList>
    </citation>
    <scope>NUCLEOTIDE SEQUENCE [LARGE SCALE GENOMIC DNA]</scope>
    <source>
        <strain evidence="1">Susie</strain>
    </source>
</reference>
<dbReference type="EMBL" id="NDHI03003640">
    <property type="protein sequence ID" value="PNJ12897.1"/>
    <property type="molecule type" value="Genomic_DNA"/>
</dbReference>
<proteinExistence type="predicted"/>
<dbReference type="AlphaFoldDB" id="A0A2J8RWI3"/>
<accession>A0A2J8RWI3</accession>
<sequence length="41" mass="4502">MASVRIREAKEGDCGDILRLIRVKTVGTSRVRKTLGSGEDQ</sequence>
<organism evidence="1">
    <name type="scientific">Pongo abelii</name>
    <name type="common">Sumatran orangutan</name>
    <name type="synonym">Pongo pygmaeus abelii</name>
    <dbReference type="NCBI Taxonomy" id="9601"/>
    <lineage>
        <taxon>Eukaryota</taxon>
        <taxon>Metazoa</taxon>
        <taxon>Chordata</taxon>
        <taxon>Craniata</taxon>
        <taxon>Vertebrata</taxon>
        <taxon>Euteleostomi</taxon>
        <taxon>Mammalia</taxon>
        <taxon>Eutheria</taxon>
        <taxon>Euarchontoglires</taxon>
        <taxon>Primates</taxon>
        <taxon>Haplorrhini</taxon>
        <taxon>Catarrhini</taxon>
        <taxon>Hominidae</taxon>
        <taxon>Pongo</taxon>
    </lineage>
</organism>